<gene>
    <name evidence="4" type="ORF">PLANPX_5654</name>
</gene>
<dbReference type="SUPFAM" id="SSF55008">
    <property type="entry name" value="HMA, heavy metal-associated domain"/>
    <property type="match status" value="1"/>
</dbReference>
<feature type="signal peptide" evidence="2">
    <location>
        <begin position="1"/>
        <end position="27"/>
    </location>
</feature>
<evidence type="ECO:0000256" key="1">
    <source>
        <dbReference type="SAM" id="MobiDB-lite"/>
    </source>
</evidence>
<keyword evidence="5" id="KW-1185">Reference proteome</keyword>
<feature type="domain" description="HMA" evidence="3">
    <location>
        <begin position="31"/>
        <end position="98"/>
    </location>
</feature>
<dbReference type="Pfam" id="PF00403">
    <property type="entry name" value="HMA"/>
    <property type="match status" value="1"/>
</dbReference>
<name>A0A5K7XIV2_9BACT</name>
<feature type="region of interest" description="Disordered" evidence="1">
    <location>
        <begin position="197"/>
        <end position="222"/>
    </location>
</feature>
<dbReference type="GO" id="GO:0046872">
    <property type="term" value="F:metal ion binding"/>
    <property type="evidence" value="ECO:0007669"/>
    <property type="project" value="InterPro"/>
</dbReference>
<dbReference type="Proteomes" id="UP000326837">
    <property type="component" value="Chromosome"/>
</dbReference>
<proteinExistence type="predicted"/>
<feature type="chain" id="PRO_5024915858" description="HMA domain-containing protein" evidence="2">
    <location>
        <begin position="28"/>
        <end position="222"/>
    </location>
</feature>
<dbReference type="AlphaFoldDB" id="A0A5K7XIV2"/>
<feature type="compositionally biased region" description="Polar residues" evidence="1">
    <location>
        <begin position="202"/>
        <end position="222"/>
    </location>
</feature>
<dbReference type="PROSITE" id="PS50846">
    <property type="entry name" value="HMA_2"/>
    <property type="match status" value="1"/>
</dbReference>
<accession>A0A5K7XIV2</accession>
<sequence>MARWARSLALLAAVVAPVALNASSAVAADVVTYEITADDMCCQGCAKKIAAQLYTAPGVMNVSANVEKRLVTVTAKPSPKLTADRLWNAVEKGKGKPSRLVASDAAISLVRPDQLDAASRATDGRYVIAVTPAADANAIAQLSSAVQSMKGVQTVTLLQDKSQLIVEPAKNVQLSPWPMLSSARQLGLTPSSVTGPFGRLTLETTQAAPQVSARPQSAGGTR</sequence>
<organism evidence="4 5">
    <name type="scientific">Lacipirellula parvula</name>
    <dbReference type="NCBI Taxonomy" id="2650471"/>
    <lineage>
        <taxon>Bacteria</taxon>
        <taxon>Pseudomonadati</taxon>
        <taxon>Planctomycetota</taxon>
        <taxon>Planctomycetia</taxon>
        <taxon>Pirellulales</taxon>
        <taxon>Lacipirellulaceae</taxon>
        <taxon>Lacipirellula</taxon>
    </lineage>
</organism>
<dbReference type="CDD" id="cd00371">
    <property type="entry name" value="HMA"/>
    <property type="match status" value="1"/>
</dbReference>
<evidence type="ECO:0000313" key="4">
    <source>
        <dbReference type="EMBL" id="BBO36042.1"/>
    </source>
</evidence>
<dbReference type="KEGG" id="lpav:PLANPX_5654"/>
<dbReference type="Gene3D" id="3.30.70.100">
    <property type="match status" value="1"/>
</dbReference>
<protein>
    <recommendedName>
        <fullName evidence="3">HMA domain-containing protein</fullName>
    </recommendedName>
</protein>
<dbReference type="InterPro" id="IPR036163">
    <property type="entry name" value="HMA_dom_sf"/>
</dbReference>
<dbReference type="InterPro" id="IPR006121">
    <property type="entry name" value="HMA_dom"/>
</dbReference>
<keyword evidence="2" id="KW-0732">Signal</keyword>
<dbReference type="EMBL" id="AP021861">
    <property type="protein sequence ID" value="BBO36042.1"/>
    <property type="molecule type" value="Genomic_DNA"/>
</dbReference>
<evidence type="ECO:0000259" key="3">
    <source>
        <dbReference type="PROSITE" id="PS50846"/>
    </source>
</evidence>
<evidence type="ECO:0000313" key="5">
    <source>
        <dbReference type="Proteomes" id="UP000326837"/>
    </source>
</evidence>
<reference evidence="5" key="1">
    <citation type="submission" date="2019-10" db="EMBL/GenBank/DDBJ databases">
        <title>Lacipirellula parvula gen. nov., sp. nov., representing a lineage of planctomycetes widespread in freshwater anoxic habitats, and description of the family Lacipirellulaceae.</title>
        <authorList>
            <person name="Dedysh S.N."/>
            <person name="Kulichevskaya I.S."/>
            <person name="Beletsky A.V."/>
            <person name="Rakitin A.L."/>
            <person name="Mardanov A.V."/>
            <person name="Ivanova A.A."/>
            <person name="Saltykova V.X."/>
            <person name="Rijpstra W.I.C."/>
            <person name="Sinninghe Damste J.S."/>
            <person name="Ravin N.V."/>
        </authorList>
    </citation>
    <scope>NUCLEOTIDE SEQUENCE [LARGE SCALE GENOMIC DNA]</scope>
    <source>
        <strain evidence="5">PX69</strain>
    </source>
</reference>
<evidence type="ECO:0000256" key="2">
    <source>
        <dbReference type="SAM" id="SignalP"/>
    </source>
</evidence>